<dbReference type="GeneID" id="74306864"/>
<dbReference type="RefSeq" id="WP_257743468.1">
    <property type="nucleotide sequence ID" value="NZ_CP096115.1"/>
</dbReference>
<dbReference type="Proteomes" id="UP001060368">
    <property type="component" value="Chromosome"/>
</dbReference>
<dbReference type="KEGG" id="mend:L6E24_04170"/>
<name>A0A9E7TL13_9EURY</name>
<protein>
    <submittedName>
        <fullName evidence="1">Uncharacterized protein</fullName>
    </submittedName>
</protein>
<evidence type="ECO:0000313" key="1">
    <source>
        <dbReference type="EMBL" id="UUX93329.1"/>
    </source>
</evidence>
<dbReference type="AlphaFoldDB" id="A0A9E7TL13"/>
<dbReference type="EMBL" id="CP096115">
    <property type="protein sequence ID" value="UUX93329.1"/>
    <property type="molecule type" value="Genomic_DNA"/>
</dbReference>
<proteinExistence type="predicted"/>
<organism evidence="1 2">
    <name type="scientific">Methanoplanus endosymbiosus</name>
    <dbReference type="NCBI Taxonomy" id="33865"/>
    <lineage>
        <taxon>Archaea</taxon>
        <taxon>Methanobacteriati</taxon>
        <taxon>Methanobacteriota</taxon>
        <taxon>Stenosarchaea group</taxon>
        <taxon>Methanomicrobia</taxon>
        <taxon>Methanomicrobiales</taxon>
        <taxon>Methanomicrobiaceae</taxon>
        <taxon>Methanoplanus</taxon>
    </lineage>
</organism>
<reference evidence="1" key="1">
    <citation type="submission" date="2022-04" db="EMBL/GenBank/DDBJ databases">
        <title>Complete genome of Methanoplanus endosymbiosus DSM 3599.</title>
        <authorList>
            <person name="Chen S.-C."/>
            <person name="You Y.-T."/>
            <person name="Zhou Y.-Z."/>
            <person name="Lai M.-C."/>
        </authorList>
    </citation>
    <scope>NUCLEOTIDE SEQUENCE</scope>
    <source>
        <strain evidence="1">DSM 3599</strain>
    </source>
</reference>
<sequence length="128" mass="13921">MMIYRRVIPVLVMGIALVSSAYAGTSYFIPGMSGDFISGGLTEGSTLLTDTEINTSKIYSPEVKSLDLSENPLGTLGALQELIDQLISAADEIIKLIDSIFEMLGMEEREEVKNLKDALDDGRCLVKD</sequence>
<gene>
    <name evidence="1" type="ORF">L6E24_04170</name>
</gene>
<accession>A0A9E7TL13</accession>
<evidence type="ECO:0000313" key="2">
    <source>
        <dbReference type="Proteomes" id="UP001060368"/>
    </source>
</evidence>
<keyword evidence="2" id="KW-1185">Reference proteome</keyword>